<protein>
    <submittedName>
        <fullName evidence="3">Uncharacterized protein</fullName>
    </submittedName>
</protein>
<evidence type="ECO:0000313" key="4">
    <source>
        <dbReference type="Proteomes" id="UP000182060"/>
    </source>
</evidence>
<feature type="transmembrane region" description="Helical" evidence="2">
    <location>
        <begin position="54"/>
        <end position="75"/>
    </location>
</feature>
<gene>
    <name evidence="3" type="ORF">AOC25_11295</name>
</gene>
<keyword evidence="2" id="KW-0812">Transmembrane</keyword>
<evidence type="ECO:0000256" key="1">
    <source>
        <dbReference type="SAM" id="MobiDB-lite"/>
    </source>
</evidence>
<feature type="transmembrane region" description="Helical" evidence="2">
    <location>
        <begin position="99"/>
        <end position="117"/>
    </location>
</feature>
<feature type="compositionally biased region" description="Basic residues" evidence="1">
    <location>
        <begin position="1"/>
        <end position="14"/>
    </location>
</feature>
<proteinExistence type="predicted"/>
<reference evidence="3" key="1">
    <citation type="journal article" date="2017" name="Appl. Environ. Microbiol.">
        <title>Microdiversification of a pelagic Polynucleobacter species is mainly driven by acquisition of genomic islands from a partially interspecific gene pool.</title>
        <authorList>
            <person name="Hoetzinger M."/>
            <person name="Hahn M.W."/>
            <person name="Jezberova J."/>
            <person name="Schmidt J."/>
            <person name="Koll U."/>
        </authorList>
    </citation>
    <scope>NUCLEOTIDE SEQUENCE</scope>
    <source>
        <strain evidence="3">MWH-RechtKol4</strain>
    </source>
</reference>
<dbReference type="AlphaFoldDB" id="A0AAC9IWA3"/>
<keyword evidence="2" id="KW-1133">Transmembrane helix</keyword>
<evidence type="ECO:0000313" key="3">
    <source>
        <dbReference type="EMBL" id="APC02160.1"/>
    </source>
</evidence>
<keyword evidence="2" id="KW-0472">Membrane</keyword>
<feature type="region of interest" description="Disordered" evidence="1">
    <location>
        <begin position="1"/>
        <end position="21"/>
    </location>
</feature>
<organism evidence="3 4">
    <name type="scientific">Polynucleobacter asymbioticus</name>
    <dbReference type="NCBI Taxonomy" id="576611"/>
    <lineage>
        <taxon>Bacteria</taxon>
        <taxon>Pseudomonadati</taxon>
        <taxon>Pseudomonadota</taxon>
        <taxon>Betaproteobacteria</taxon>
        <taxon>Burkholderiales</taxon>
        <taxon>Burkholderiaceae</taxon>
        <taxon>Polynucleobacter</taxon>
    </lineage>
</organism>
<name>A0AAC9IWA3_9BURK</name>
<dbReference type="EMBL" id="CP015017">
    <property type="protein sequence ID" value="APC02160.1"/>
    <property type="molecule type" value="Genomic_DNA"/>
</dbReference>
<dbReference type="Proteomes" id="UP000182060">
    <property type="component" value="Chromosome"/>
</dbReference>
<sequence>MATSKQKPKKKFRGVRPASKKALPQNDRYSFQSIKPALRKILVWVAPLLKKLGWFAKLVGAAFLGAPAFLLGHYYEIEPFARAVKKISPELGELLDNNVLIGVTLSGLWIFIAINIYKYLKSLTQTVPDGWSDIPVTLLKSLDNIVGAKEQRFRKEFVAHIVNAEKKEESASAQAIFKKITQPTEQLNELIKGLYTTINALLTKEQATKFILRINLAAIGPNGHIKSIFCHYPSNHSVRSSIESLNRPTSTIRTAVATKQMVIIESILDEGKSLHPKFIITDQSRDEDDGSLICYPISYEPLNQVVFVVSIFIDIPYYFKPKYRDIYRQILKPFELRMKLEYALLGLQGVTE</sequence>
<accession>A0AAC9IWA3</accession>
<evidence type="ECO:0000256" key="2">
    <source>
        <dbReference type="SAM" id="Phobius"/>
    </source>
</evidence>